<keyword evidence="11" id="KW-0998">Cell outer membrane</keyword>
<dbReference type="Gene3D" id="2.50.20.10">
    <property type="entry name" value="Lipoprotein localisation LolA/LolB/LppX"/>
    <property type="match status" value="1"/>
</dbReference>
<evidence type="ECO:0000256" key="9">
    <source>
        <dbReference type="ARBA" id="ARBA00023139"/>
    </source>
</evidence>
<dbReference type="KEGG" id="gpi:GPICK_15450"/>
<evidence type="ECO:0000256" key="10">
    <source>
        <dbReference type="ARBA" id="ARBA00023186"/>
    </source>
</evidence>
<evidence type="ECO:0000256" key="12">
    <source>
        <dbReference type="ARBA" id="ARBA00023288"/>
    </source>
</evidence>
<dbReference type="GO" id="GO:0015031">
    <property type="term" value="P:protein transport"/>
    <property type="evidence" value="ECO:0007669"/>
    <property type="project" value="UniProtKB-KW"/>
</dbReference>
<gene>
    <name evidence="14" type="ORF">GPICK_15450</name>
</gene>
<dbReference type="GO" id="GO:0009279">
    <property type="term" value="C:cell outer membrane"/>
    <property type="evidence" value="ECO:0007669"/>
    <property type="project" value="UniProtKB-SubCell"/>
</dbReference>
<dbReference type="AlphaFoldDB" id="A0A0B5BHB4"/>
<protein>
    <recommendedName>
        <fullName evidence="4">Outer-membrane lipoprotein LolB</fullName>
    </recommendedName>
</protein>
<evidence type="ECO:0000313" key="14">
    <source>
        <dbReference type="EMBL" id="AJE04574.1"/>
    </source>
</evidence>
<dbReference type="STRING" id="345632.GPICK_15450"/>
<evidence type="ECO:0000256" key="7">
    <source>
        <dbReference type="ARBA" id="ARBA00022927"/>
    </source>
</evidence>
<proteinExistence type="inferred from homology"/>
<evidence type="ECO:0000256" key="8">
    <source>
        <dbReference type="ARBA" id="ARBA00023136"/>
    </source>
</evidence>
<reference evidence="14 15" key="1">
    <citation type="journal article" date="2015" name="Genome Announc.">
        <title>Complete Genome of Geobacter pickeringii G13T, a Metal-Reducing Isolate from Sedimentary Kaolin Deposits.</title>
        <authorList>
            <person name="Badalamenti J.P."/>
            <person name="Bond D.R."/>
        </authorList>
    </citation>
    <scope>NUCLEOTIDE SEQUENCE [LARGE SCALE GENOMIC DNA]</scope>
    <source>
        <strain evidence="14 15">G13</strain>
    </source>
</reference>
<dbReference type="HOGENOM" id="CLU_1188593_0_0_7"/>
<feature type="signal peptide" evidence="13">
    <location>
        <begin position="1"/>
        <end position="23"/>
    </location>
</feature>
<keyword evidence="6 13" id="KW-0732">Signal</keyword>
<dbReference type="Proteomes" id="UP000057609">
    <property type="component" value="Chromosome"/>
</dbReference>
<keyword evidence="5" id="KW-0813">Transport</keyword>
<organism evidence="14 15">
    <name type="scientific">Geobacter pickeringii</name>
    <dbReference type="NCBI Taxonomy" id="345632"/>
    <lineage>
        <taxon>Bacteria</taxon>
        <taxon>Pseudomonadati</taxon>
        <taxon>Thermodesulfobacteriota</taxon>
        <taxon>Desulfuromonadia</taxon>
        <taxon>Geobacterales</taxon>
        <taxon>Geobacteraceae</taxon>
        <taxon>Geobacter</taxon>
    </lineage>
</organism>
<dbReference type="PROSITE" id="PS51257">
    <property type="entry name" value="PROKAR_LIPOPROTEIN"/>
    <property type="match status" value="1"/>
</dbReference>
<keyword evidence="8" id="KW-0472">Membrane</keyword>
<dbReference type="RefSeq" id="WP_039744719.1">
    <property type="nucleotide sequence ID" value="NZ_CP009788.1"/>
</dbReference>
<comment type="subcellular location">
    <subcellularLocation>
        <location evidence="1">Cell outer membrane</location>
    </subcellularLocation>
</comment>
<dbReference type="OrthoDB" id="5395136at2"/>
<evidence type="ECO:0000256" key="6">
    <source>
        <dbReference type="ARBA" id="ARBA00022729"/>
    </source>
</evidence>
<keyword evidence="7" id="KW-0653">Protein transport</keyword>
<evidence type="ECO:0000256" key="1">
    <source>
        <dbReference type="ARBA" id="ARBA00004442"/>
    </source>
</evidence>
<dbReference type="Pfam" id="PF03550">
    <property type="entry name" value="LolB"/>
    <property type="match status" value="1"/>
</dbReference>
<comment type="similarity">
    <text evidence="2">Belongs to the LolB family.</text>
</comment>
<comment type="subunit">
    <text evidence="3">Monomer.</text>
</comment>
<evidence type="ECO:0000256" key="11">
    <source>
        <dbReference type="ARBA" id="ARBA00023237"/>
    </source>
</evidence>
<keyword evidence="10" id="KW-0143">Chaperone</keyword>
<evidence type="ECO:0000256" key="4">
    <source>
        <dbReference type="ARBA" id="ARBA00016202"/>
    </source>
</evidence>
<keyword evidence="9" id="KW-0564">Palmitate</keyword>
<evidence type="ECO:0000256" key="5">
    <source>
        <dbReference type="ARBA" id="ARBA00022448"/>
    </source>
</evidence>
<name>A0A0B5BHB4_9BACT</name>
<sequence length="231" mass="24636">MRFIATLLGVLMVTLALSGCATAPRPQTPFIPGVAVETLTTAVAVSVKSPEGSTGGTGYLIYRRPDRFHLVMLTPFGTTALEFFAGDDQVTLLIPSKGTAYVGSFADLPAKGGLQGWRMMQWVVEGDPLLRPGTTGSIERTDAAGRRIVATYNADGLLERKSSEDGEVVYRDYRSVDGVPFPTVIEFGDGAGTRVTITFDEPEVNRPVEESALTPNLEGLTLLPLASLKGV</sequence>
<accession>A0A0B5BHB4</accession>
<dbReference type="InterPro" id="IPR029046">
    <property type="entry name" value="LolA/LolB/LppX"/>
</dbReference>
<keyword evidence="12" id="KW-0449">Lipoprotein</keyword>
<dbReference type="InterPro" id="IPR004565">
    <property type="entry name" value="OM_lipoprot_LolB"/>
</dbReference>
<feature type="chain" id="PRO_5002100187" description="Outer-membrane lipoprotein LolB" evidence="13">
    <location>
        <begin position="24"/>
        <end position="231"/>
    </location>
</feature>
<evidence type="ECO:0000256" key="2">
    <source>
        <dbReference type="ARBA" id="ARBA00009696"/>
    </source>
</evidence>
<dbReference type="SUPFAM" id="SSF89392">
    <property type="entry name" value="Prokaryotic lipoproteins and lipoprotein localization factors"/>
    <property type="match status" value="1"/>
</dbReference>
<evidence type="ECO:0000256" key="3">
    <source>
        <dbReference type="ARBA" id="ARBA00011245"/>
    </source>
</evidence>
<evidence type="ECO:0000256" key="13">
    <source>
        <dbReference type="SAM" id="SignalP"/>
    </source>
</evidence>
<keyword evidence="15" id="KW-1185">Reference proteome</keyword>
<dbReference type="EMBL" id="CP009788">
    <property type="protein sequence ID" value="AJE04574.1"/>
    <property type="molecule type" value="Genomic_DNA"/>
</dbReference>
<evidence type="ECO:0000313" key="15">
    <source>
        <dbReference type="Proteomes" id="UP000057609"/>
    </source>
</evidence>